<evidence type="ECO:0000259" key="1">
    <source>
        <dbReference type="Pfam" id="PF07045"/>
    </source>
</evidence>
<dbReference type="EMBL" id="FUYM01000007">
    <property type="protein sequence ID" value="SKB83659.1"/>
    <property type="molecule type" value="Genomic_DNA"/>
</dbReference>
<evidence type="ECO:0000313" key="2">
    <source>
        <dbReference type="EMBL" id="SKB83659.1"/>
    </source>
</evidence>
<dbReference type="AlphaFoldDB" id="A0A1T5EIH2"/>
<gene>
    <name evidence="2" type="ORF">SAMN06295920_10722</name>
</gene>
<evidence type="ECO:0000313" key="3">
    <source>
        <dbReference type="Proteomes" id="UP000189818"/>
    </source>
</evidence>
<dbReference type="InterPro" id="IPR011008">
    <property type="entry name" value="Dimeric_a/b-barrel"/>
</dbReference>
<keyword evidence="3" id="KW-1185">Reference proteome</keyword>
<dbReference type="OrthoDB" id="9806380at2"/>
<name>A0A1T5EIH2_9SPHN</name>
<dbReference type="Gene3D" id="3.30.70.100">
    <property type="match status" value="1"/>
</dbReference>
<protein>
    <submittedName>
        <fullName evidence="2">Uncharacterized conserved protein, DUF1330 family</fullName>
    </submittedName>
</protein>
<dbReference type="RefSeq" id="WP_079649126.1">
    <property type="nucleotide sequence ID" value="NZ_FUYM01000007.1"/>
</dbReference>
<dbReference type="InterPro" id="IPR010753">
    <property type="entry name" value="DUF1330"/>
</dbReference>
<sequence>MTEAYLIATSPNVKSPEMTSYAQGAARLLAQFGAERLGAGPIACLEGKVDGEIGILLRFPSRAVLDAFWSSAEYQSLKRLREGLDFRIFVLDGMAQARPHPEPAPIAG</sequence>
<organism evidence="2 3">
    <name type="scientific">Rhizorhabdus histidinilytica</name>
    <dbReference type="NCBI Taxonomy" id="439228"/>
    <lineage>
        <taxon>Bacteria</taxon>
        <taxon>Pseudomonadati</taxon>
        <taxon>Pseudomonadota</taxon>
        <taxon>Alphaproteobacteria</taxon>
        <taxon>Sphingomonadales</taxon>
        <taxon>Sphingomonadaceae</taxon>
        <taxon>Rhizorhabdus</taxon>
    </lineage>
</organism>
<dbReference type="Pfam" id="PF07045">
    <property type="entry name" value="DUF1330"/>
    <property type="match status" value="1"/>
</dbReference>
<accession>A0A1T5EIH2</accession>
<dbReference type="Proteomes" id="UP000189818">
    <property type="component" value="Unassembled WGS sequence"/>
</dbReference>
<proteinExistence type="predicted"/>
<feature type="domain" description="DUF1330" evidence="1">
    <location>
        <begin position="4"/>
        <end position="91"/>
    </location>
</feature>
<dbReference type="SUPFAM" id="SSF54909">
    <property type="entry name" value="Dimeric alpha+beta barrel"/>
    <property type="match status" value="1"/>
</dbReference>
<reference evidence="3" key="1">
    <citation type="submission" date="2017-02" db="EMBL/GenBank/DDBJ databases">
        <authorList>
            <person name="Varghese N."/>
            <person name="Submissions S."/>
        </authorList>
    </citation>
    <scope>NUCLEOTIDE SEQUENCE [LARGE SCALE GENOMIC DNA]</scope>
    <source>
        <strain evidence="3">UM2</strain>
    </source>
</reference>